<feature type="compositionally biased region" description="Low complexity" evidence="6">
    <location>
        <begin position="46"/>
        <end position="59"/>
    </location>
</feature>
<evidence type="ECO:0000256" key="3">
    <source>
        <dbReference type="ARBA" id="ARBA00022989"/>
    </source>
</evidence>
<keyword evidence="2 5" id="KW-0812">Transmembrane</keyword>
<evidence type="ECO:0000256" key="4">
    <source>
        <dbReference type="ARBA" id="ARBA00023136"/>
    </source>
</evidence>
<sequence>MNDGVCVNLVDDEGSGYAKDIADGSESAGGFDRVPTSEVEADSSPTNTTITDNNNTKSNTKQKADTESLYSASTITAVIGSIASSVAIVMVNKLALNNGFPYASSLTALHQLTVYIFTTVLIKTKFIPALPEPLPGGKARPRYIVAALYSSGLVLMNQSLAMNPMSCIPAIAFFQYLLFNKVVNRPTAIALAVILVGVAVSTMAPTNTKPAKNLRRLDEFDTTAVSSAAVAFFSGFINLIISIGAVSTTVLSQIEVSMNSDLKRLSSFQVMNAISVLSFAVCMGAALFMDVKISLLDFLNPESFGVKLAVFVDSIVAEAPLGWILFTCVLSIAVNLFGTNLIKYTSPMTFQVVGHLKTILTLG</sequence>
<feature type="non-terminal residue" evidence="7">
    <location>
        <position position="363"/>
    </location>
</feature>
<keyword evidence="4 5" id="KW-0472">Membrane</keyword>
<evidence type="ECO:0000256" key="6">
    <source>
        <dbReference type="SAM" id="MobiDB-lite"/>
    </source>
</evidence>
<keyword evidence="5" id="KW-0813">Transport</keyword>
<organism evidence="7 8">
    <name type="scientific">Physocladia obscura</name>
    <dbReference type="NCBI Taxonomy" id="109957"/>
    <lineage>
        <taxon>Eukaryota</taxon>
        <taxon>Fungi</taxon>
        <taxon>Fungi incertae sedis</taxon>
        <taxon>Chytridiomycota</taxon>
        <taxon>Chytridiomycota incertae sedis</taxon>
        <taxon>Chytridiomycetes</taxon>
        <taxon>Chytridiales</taxon>
        <taxon>Chytriomycetaceae</taxon>
        <taxon>Physocladia</taxon>
    </lineage>
</organism>
<feature type="transmembrane region" description="Helical" evidence="5">
    <location>
        <begin position="224"/>
        <end position="250"/>
    </location>
</feature>
<keyword evidence="8" id="KW-1185">Reference proteome</keyword>
<dbReference type="PANTHER" id="PTHR11132">
    <property type="entry name" value="SOLUTE CARRIER FAMILY 35"/>
    <property type="match status" value="1"/>
</dbReference>
<dbReference type="GO" id="GO:0030659">
    <property type="term" value="C:cytoplasmic vesicle membrane"/>
    <property type="evidence" value="ECO:0007669"/>
    <property type="project" value="UniProtKB-SubCell"/>
</dbReference>
<evidence type="ECO:0000256" key="5">
    <source>
        <dbReference type="RuleBase" id="RU367097"/>
    </source>
</evidence>
<keyword evidence="5" id="KW-0968">Cytoplasmic vesicle</keyword>
<accession>A0AAD5XEB7</accession>
<dbReference type="EMBL" id="JADGJH010001519">
    <property type="protein sequence ID" value="KAJ3112659.1"/>
    <property type="molecule type" value="Genomic_DNA"/>
</dbReference>
<comment type="similarity">
    <text evidence="5">Belongs to the TPT transporter family. SLC35D subfamily.</text>
</comment>
<feature type="transmembrane region" description="Helical" evidence="5">
    <location>
        <begin position="321"/>
        <end position="342"/>
    </location>
</feature>
<dbReference type="GO" id="GO:0005789">
    <property type="term" value="C:endoplasmic reticulum membrane"/>
    <property type="evidence" value="ECO:0007669"/>
    <property type="project" value="UniProtKB-SubCell"/>
</dbReference>
<keyword evidence="5" id="KW-0333">Golgi apparatus</keyword>
<evidence type="ECO:0000256" key="1">
    <source>
        <dbReference type="ARBA" id="ARBA00004141"/>
    </source>
</evidence>
<keyword evidence="5" id="KW-0762">Sugar transport</keyword>
<name>A0AAD5XEB7_9FUNG</name>
<feature type="transmembrane region" description="Helical" evidence="5">
    <location>
        <begin position="270"/>
        <end position="289"/>
    </location>
</feature>
<proteinExistence type="inferred from homology"/>
<dbReference type="InterPro" id="IPR037185">
    <property type="entry name" value="EmrE-like"/>
</dbReference>
<comment type="caution">
    <text evidence="7">The sequence shown here is derived from an EMBL/GenBank/DDBJ whole genome shotgun (WGS) entry which is preliminary data.</text>
</comment>
<protein>
    <recommendedName>
        <fullName evidence="5">GDP-mannose transporter</fullName>
        <shortName evidence="5">GMT</shortName>
    </recommendedName>
</protein>
<keyword evidence="5" id="KW-0256">Endoplasmic reticulum</keyword>
<feature type="transmembrane region" description="Helical" evidence="5">
    <location>
        <begin position="160"/>
        <end position="179"/>
    </location>
</feature>
<feature type="region of interest" description="Disordered" evidence="6">
    <location>
        <begin position="21"/>
        <end position="65"/>
    </location>
</feature>
<feature type="transmembrane region" description="Helical" evidence="5">
    <location>
        <begin position="69"/>
        <end position="91"/>
    </location>
</feature>
<evidence type="ECO:0000313" key="8">
    <source>
        <dbReference type="Proteomes" id="UP001211907"/>
    </source>
</evidence>
<reference evidence="7" key="1">
    <citation type="submission" date="2020-05" db="EMBL/GenBank/DDBJ databases">
        <title>Phylogenomic resolution of chytrid fungi.</title>
        <authorList>
            <person name="Stajich J.E."/>
            <person name="Amses K."/>
            <person name="Simmons R."/>
            <person name="Seto K."/>
            <person name="Myers J."/>
            <person name="Bonds A."/>
            <person name="Quandt C.A."/>
            <person name="Barry K."/>
            <person name="Liu P."/>
            <person name="Grigoriev I."/>
            <person name="Longcore J.E."/>
            <person name="James T.Y."/>
        </authorList>
    </citation>
    <scope>NUCLEOTIDE SEQUENCE</scope>
    <source>
        <strain evidence="7">JEL0513</strain>
    </source>
</reference>
<evidence type="ECO:0000313" key="7">
    <source>
        <dbReference type="EMBL" id="KAJ3112659.1"/>
    </source>
</evidence>
<dbReference type="Proteomes" id="UP001211907">
    <property type="component" value="Unassembled WGS sequence"/>
</dbReference>
<comment type="function">
    <text evidence="5">Involved in the import of GDP-mannose from the cytoplasm into the Golgi lumen.</text>
</comment>
<evidence type="ECO:0000256" key="2">
    <source>
        <dbReference type="ARBA" id="ARBA00022692"/>
    </source>
</evidence>
<keyword evidence="3 5" id="KW-1133">Transmembrane helix</keyword>
<gene>
    <name evidence="7" type="ORF">HK100_002250</name>
</gene>
<dbReference type="AlphaFoldDB" id="A0AAD5XEB7"/>
<dbReference type="SUPFAM" id="SSF103481">
    <property type="entry name" value="Multidrug resistance efflux transporter EmrE"/>
    <property type="match status" value="1"/>
</dbReference>
<dbReference type="GO" id="GO:0000139">
    <property type="term" value="C:Golgi membrane"/>
    <property type="evidence" value="ECO:0007669"/>
    <property type="project" value="UniProtKB-SubCell"/>
</dbReference>
<comment type="subunit">
    <text evidence="5">Homooligomer.</text>
</comment>
<dbReference type="InterPro" id="IPR050186">
    <property type="entry name" value="TPT_transporter"/>
</dbReference>
<feature type="transmembrane region" description="Helical" evidence="5">
    <location>
        <begin position="186"/>
        <end position="204"/>
    </location>
</feature>
<comment type="subcellular location">
    <subcellularLocation>
        <location evidence="5">Golgi apparatus membrane</location>
        <topology evidence="5">Multi-pass membrane protein</topology>
    </subcellularLocation>
    <subcellularLocation>
        <location evidence="5">Cytoplasmic vesicle membrane</location>
        <topology evidence="5">Multi-pass membrane protein</topology>
    </subcellularLocation>
    <subcellularLocation>
        <location evidence="5">Endoplasmic reticulum membrane</location>
        <topology evidence="5">Multi-pass membrane protein</topology>
    </subcellularLocation>
    <subcellularLocation>
        <location evidence="1">Membrane</location>
        <topology evidence="1">Multi-pass membrane protein</topology>
    </subcellularLocation>
</comment>